<dbReference type="InterPro" id="IPR036388">
    <property type="entry name" value="WH-like_DNA-bd_sf"/>
</dbReference>
<dbReference type="Pfam" id="PF13412">
    <property type="entry name" value="HTH_24"/>
    <property type="match status" value="1"/>
</dbReference>
<dbReference type="Gene3D" id="1.10.10.10">
    <property type="entry name" value="Winged helix-like DNA-binding domain superfamily/Winged helix DNA-binding domain"/>
    <property type="match status" value="1"/>
</dbReference>
<evidence type="ECO:0000313" key="1">
    <source>
        <dbReference type="EMBL" id="QGG79083.1"/>
    </source>
</evidence>
<dbReference type="OrthoDB" id="8537236at2"/>
<organism evidence="1 2">
    <name type="scientific">Litorivicinus lipolyticus</name>
    <dbReference type="NCBI Taxonomy" id="418701"/>
    <lineage>
        <taxon>Bacteria</taxon>
        <taxon>Pseudomonadati</taxon>
        <taxon>Pseudomonadota</taxon>
        <taxon>Gammaproteobacteria</taxon>
        <taxon>Oceanospirillales</taxon>
        <taxon>Litorivicinaceae</taxon>
        <taxon>Litorivicinus</taxon>
    </lineage>
</organism>
<dbReference type="SUPFAM" id="SSF46785">
    <property type="entry name" value="Winged helix' DNA-binding domain"/>
    <property type="match status" value="1"/>
</dbReference>
<dbReference type="NCBIfam" id="TIGR04176">
    <property type="entry name" value="MarR_EPS"/>
    <property type="match status" value="1"/>
</dbReference>
<dbReference type="InterPro" id="IPR036390">
    <property type="entry name" value="WH_DNA-bd_sf"/>
</dbReference>
<name>A0A5Q2Q7X1_9GAMM</name>
<gene>
    <name evidence="1" type="ORF">GH975_00335</name>
</gene>
<dbReference type="RefSeq" id="WP_153712587.1">
    <property type="nucleotide sequence ID" value="NZ_CP045871.1"/>
</dbReference>
<sequence length="110" mass="12608">MIPEDSQYQVLELIRDKSDLTQREMAQKLGLTLGKTHYSLKALVEAGWIRAERFARSENKSGYIYVLTPTGVAERLSLAARLLARKREEFDKLSLEIRALEGRLDRDGRS</sequence>
<dbReference type="KEGG" id="llp:GH975_00335"/>
<dbReference type="AlphaFoldDB" id="A0A5Q2Q7X1"/>
<keyword evidence="2" id="KW-1185">Reference proteome</keyword>
<dbReference type="EMBL" id="CP045871">
    <property type="protein sequence ID" value="QGG79083.1"/>
    <property type="molecule type" value="Genomic_DNA"/>
</dbReference>
<evidence type="ECO:0000313" key="2">
    <source>
        <dbReference type="Proteomes" id="UP000388235"/>
    </source>
</evidence>
<reference evidence="1 2" key="1">
    <citation type="submission" date="2019-11" db="EMBL/GenBank/DDBJ databases">
        <authorList>
            <person name="Khan S.A."/>
            <person name="Jeon C.O."/>
            <person name="Chun B.H."/>
        </authorList>
    </citation>
    <scope>NUCLEOTIDE SEQUENCE [LARGE SCALE GENOMIC DNA]</scope>
    <source>
        <strain evidence="1 2">IMCC 1097</strain>
    </source>
</reference>
<proteinExistence type="predicted"/>
<dbReference type="InterPro" id="IPR026433">
    <property type="entry name" value="MarR_EPS"/>
</dbReference>
<dbReference type="Proteomes" id="UP000388235">
    <property type="component" value="Chromosome"/>
</dbReference>
<accession>A0A5Q2Q7X1</accession>
<protein>
    <submittedName>
        <fullName evidence="1">MarR family EPS-associated transcriptional regulator</fullName>
    </submittedName>
</protein>